<accession>A0A1T5AK17</accession>
<dbReference type="Proteomes" id="UP000190339">
    <property type="component" value="Unassembled WGS sequence"/>
</dbReference>
<dbReference type="AlphaFoldDB" id="A0A1T5AK17"/>
<dbReference type="EMBL" id="FUYL01000002">
    <property type="protein sequence ID" value="SKB35117.1"/>
    <property type="molecule type" value="Genomic_DNA"/>
</dbReference>
<evidence type="ECO:0000313" key="2">
    <source>
        <dbReference type="EMBL" id="SKB35117.1"/>
    </source>
</evidence>
<keyword evidence="3" id="KW-1185">Reference proteome</keyword>
<name>A0A1T5AK17_9FLAO</name>
<gene>
    <name evidence="2" type="ORF">SAMN05660866_01031</name>
</gene>
<proteinExistence type="predicted"/>
<evidence type="ECO:0000256" key="1">
    <source>
        <dbReference type="SAM" id="MobiDB-lite"/>
    </source>
</evidence>
<dbReference type="STRING" id="561365.SAMN05660866_01031"/>
<protein>
    <submittedName>
        <fullName evidence="2">Uncharacterized protein</fullName>
    </submittedName>
</protein>
<dbReference type="RefSeq" id="WP_234999670.1">
    <property type="nucleotide sequence ID" value="NZ_FUYL01000002.1"/>
</dbReference>
<reference evidence="3" key="1">
    <citation type="submission" date="2017-02" db="EMBL/GenBank/DDBJ databases">
        <authorList>
            <person name="Varghese N."/>
            <person name="Submissions S."/>
        </authorList>
    </citation>
    <scope>NUCLEOTIDE SEQUENCE [LARGE SCALE GENOMIC DNA]</scope>
    <source>
        <strain evidence="3">DSM 23546</strain>
    </source>
</reference>
<sequence>MDGRKFNGGHSTKGYAGRKPKADEDRIRTLSINSLESIFGSEEKAFEHIATKAKDSFPHLKLLLEYAYGKPKESVELETPIEQPLFTDTPFPLERLSSETLTELISVYKEMGIDSPIK</sequence>
<evidence type="ECO:0000313" key="3">
    <source>
        <dbReference type="Proteomes" id="UP000190339"/>
    </source>
</evidence>
<organism evidence="2 3">
    <name type="scientific">Maribacter arcticus</name>
    <dbReference type="NCBI Taxonomy" id="561365"/>
    <lineage>
        <taxon>Bacteria</taxon>
        <taxon>Pseudomonadati</taxon>
        <taxon>Bacteroidota</taxon>
        <taxon>Flavobacteriia</taxon>
        <taxon>Flavobacteriales</taxon>
        <taxon>Flavobacteriaceae</taxon>
        <taxon>Maribacter</taxon>
    </lineage>
</organism>
<feature type="region of interest" description="Disordered" evidence="1">
    <location>
        <begin position="1"/>
        <end position="24"/>
    </location>
</feature>